<dbReference type="EMBL" id="CP151264">
    <property type="protein sequence ID" value="WZH47746.1"/>
    <property type="molecule type" value="Genomic_DNA"/>
</dbReference>
<feature type="domain" description="N-acetyltransferase" evidence="3">
    <location>
        <begin position="68"/>
        <end position="219"/>
    </location>
</feature>
<keyword evidence="5" id="KW-1185">Reference proteome</keyword>
<evidence type="ECO:0000259" key="3">
    <source>
        <dbReference type="PROSITE" id="PS51186"/>
    </source>
</evidence>
<reference evidence="4 5" key="1">
    <citation type="submission" date="2024-04" db="EMBL/GenBank/DDBJ databases">
        <title>Complete genome sequence of Fusarium acuminatum.</title>
        <authorList>
            <person name="Lan B."/>
        </authorList>
    </citation>
    <scope>NUCLEOTIDE SEQUENCE [LARGE SCALE GENOMIC DNA]</scope>
    <source>
        <strain evidence="4">1A</strain>
    </source>
</reference>
<dbReference type="SUPFAM" id="SSF55729">
    <property type="entry name" value="Acyl-CoA N-acyltransferases (Nat)"/>
    <property type="match status" value="1"/>
</dbReference>
<dbReference type="Proteomes" id="UP001489902">
    <property type="component" value="Chromosome 5"/>
</dbReference>
<evidence type="ECO:0000256" key="1">
    <source>
        <dbReference type="ARBA" id="ARBA00022679"/>
    </source>
</evidence>
<dbReference type="PROSITE" id="PS51186">
    <property type="entry name" value="GNAT"/>
    <property type="match status" value="1"/>
</dbReference>
<dbReference type="Gene3D" id="3.40.630.30">
    <property type="match status" value="1"/>
</dbReference>
<accession>A0ABZ2X3T0</accession>
<dbReference type="CDD" id="cd04301">
    <property type="entry name" value="NAT_SF"/>
    <property type="match status" value="1"/>
</dbReference>
<keyword evidence="1" id="KW-0808">Transferase</keyword>
<gene>
    <name evidence="4" type="ORF">QYS62_008905</name>
</gene>
<keyword evidence="2" id="KW-0012">Acyltransferase</keyword>
<dbReference type="InterPro" id="IPR016181">
    <property type="entry name" value="Acyl_CoA_acyltransferase"/>
</dbReference>
<protein>
    <submittedName>
        <fullName evidence="4">GNAT family acetyltransferase</fullName>
    </submittedName>
</protein>
<evidence type="ECO:0000313" key="4">
    <source>
        <dbReference type="EMBL" id="WZH47746.1"/>
    </source>
</evidence>
<dbReference type="PANTHER" id="PTHR43877:SF2">
    <property type="entry name" value="AMINOALKYLPHOSPHONATE N-ACETYLTRANSFERASE-RELATED"/>
    <property type="match status" value="1"/>
</dbReference>
<evidence type="ECO:0000313" key="5">
    <source>
        <dbReference type="Proteomes" id="UP001489902"/>
    </source>
</evidence>
<proteinExistence type="predicted"/>
<dbReference type="InterPro" id="IPR000182">
    <property type="entry name" value="GNAT_dom"/>
</dbReference>
<evidence type="ECO:0000256" key="2">
    <source>
        <dbReference type="ARBA" id="ARBA00023315"/>
    </source>
</evidence>
<dbReference type="PANTHER" id="PTHR43877">
    <property type="entry name" value="AMINOALKYLPHOSPHONATE N-ACETYLTRANSFERASE-RELATED-RELATED"/>
    <property type="match status" value="1"/>
</dbReference>
<organism evidence="4 5">
    <name type="scientific">Fusarium acuminatum</name>
    <dbReference type="NCBI Taxonomy" id="5515"/>
    <lineage>
        <taxon>Eukaryota</taxon>
        <taxon>Fungi</taxon>
        <taxon>Dikarya</taxon>
        <taxon>Ascomycota</taxon>
        <taxon>Pezizomycotina</taxon>
        <taxon>Sordariomycetes</taxon>
        <taxon>Hypocreomycetidae</taxon>
        <taxon>Hypocreales</taxon>
        <taxon>Nectriaceae</taxon>
        <taxon>Fusarium</taxon>
        <taxon>Fusarium tricinctum species complex</taxon>
    </lineage>
</organism>
<sequence length="219" mass="24351">MTAIQFRPQSHFGFPRPSAPKFTARAARILPTAALVTTAAVSIILNHAFADQLTSRSQMDPPFEADGLSLSRAKAEDVPAIENIVKKAYTMYIERIGKPPAPMTADYTELLVSHDVFVLTLTSTNEIVGSIVLREDHSSNSIKINNLVVDTAAQGRGFGGSLMRYAEAFAKLRSRPALTLFTNAMMYENLALYPKMGFKEIERKSEDGYQRVYFRKELL</sequence>
<dbReference type="InterPro" id="IPR050832">
    <property type="entry name" value="Bact_Acetyltransf"/>
</dbReference>
<name>A0ABZ2X3T0_9HYPO</name>
<dbReference type="Pfam" id="PF13508">
    <property type="entry name" value="Acetyltransf_7"/>
    <property type="match status" value="1"/>
</dbReference>